<dbReference type="EMBL" id="QFOI01000668">
    <property type="protein sequence ID" value="PZP39453.1"/>
    <property type="molecule type" value="Genomic_DNA"/>
</dbReference>
<reference evidence="1 2" key="1">
    <citation type="submission" date="2017-11" db="EMBL/GenBank/DDBJ databases">
        <title>Infants hospitalized years apart are colonized by the same room-sourced microbial strains.</title>
        <authorList>
            <person name="Brooks B."/>
            <person name="Olm M.R."/>
            <person name="Firek B.A."/>
            <person name="Baker R."/>
            <person name="Thomas B.C."/>
            <person name="Morowitz M.J."/>
            <person name="Banfield J.F."/>
        </authorList>
    </citation>
    <scope>NUCLEOTIDE SEQUENCE [LARGE SCALE GENOMIC DNA]</scope>
    <source>
        <strain evidence="1">S2_009_000_R2_76</strain>
    </source>
</reference>
<dbReference type="AlphaFoldDB" id="A0A2W5E9P5"/>
<proteinExistence type="predicted"/>
<comment type="caution">
    <text evidence="1">The sequence shown here is derived from an EMBL/GenBank/DDBJ whole genome shotgun (WGS) entry which is preliminary data.</text>
</comment>
<protein>
    <submittedName>
        <fullName evidence="1">Uncharacterized protein</fullName>
    </submittedName>
</protein>
<accession>A0A2W5E9P5</accession>
<dbReference type="Proteomes" id="UP000249645">
    <property type="component" value="Unassembled WGS sequence"/>
</dbReference>
<sequence length="75" mass="8334">MSNKSKEIKNKCPKNWVSRTMIAHVIGCGKTTVSAVFNGKRSSDTDLAQRIEVAEMLLSEGVEKVIDDVRKVVKK</sequence>
<name>A0A2W5E9P5_9SPHI</name>
<gene>
    <name evidence="1" type="ORF">DI598_19955</name>
</gene>
<evidence type="ECO:0000313" key="1">
    <source>
        <dbReference type="EMBL" id="PZP39453.1"/>
    </source>
</evidence>
<organism evidence="1 2">
    <name type="scientific">Pseudopedobacter saltans</name>
    <dbReference type="NCBI Taxonomy" id="151895"/>
    <lineage>
        <taxon>Bacteria</taxon>
        <taxon>Pseudomonadati</taxon>
        <taxon>Bacteroidota</taxon>
        <taxon>Sphingobacteriia</taxon>
        <taxon>Sphingobacteriales</taxon>
        <taxon>Sphingobacteriaceae</taxon>
        <taxon>Pseudopedobacter</taxon>
    </lineage>
</organism>
<evidence type="ECO:0000313" key="2">
    <source>
        <dbReference type="Proteomes" id="UP000249645"/>
    </source>
</evidence>